<dbReference type="EMBL" id="JAUKUA010000002">
    <property type="protein sequence ID" value="KAK0724918.1"/>
    <property type="molecule type" value="Genomic_DNA"/>
</dbReference>
<proteinExistence type="predicted"/>
<organism evidence="1 2">
    <name type="scientific">Lasiosphaeris hirsuta</name>
    <dbReference type="NCBI Taxonomy" id="260670"/>
    <lineage>
        <taxon>Eukaryota</taxon>
        <taxon>Fungi</taxon>
        <taxon>Dikarya</taxon>
        <taxon>Ascomycota</taxon>
        <taxon>Pezizomycotina</taxon>
        <taxon>Sordariomycetes</taxon>
        <taxon>Sordariomycetidae</taxon>
        <taxon>Sordariales</taxon>
        <taxon>Lasiosphaeriaceae</taxon>
        <taxon>Lasiosphaeris</taxon>
    </lineage>
</organism>
<dbReference type="Proteomes" id="UP001172102">
    <property type="component" value="Unassembled WGS sequence"/>
</dbReference>
<sequence>MAFNIDLENLEGLCRVPDNQIDTRPDDEIAQELRQYCPTTDSEKNVWAYWHSGFDGMPPWVQRNVVNWVRRLGPSWTVRVVDSVDSSPMNVFRFVDAQFFPLSFRSATMTGTSRGAHSGDLVRLPLLQLYGGVWMDAGMILIRHLDDIWNILKDPSTPFELAGMALQLRGPGDDDTMMNSFFAAPRGNEYITRWHRIFLATWADRTESKGIHAHPLLRHLKPFFPPPAEGRAPNIQSASADMSDYLAHMLCGERLMNLIDSHDGFNGREYYENKIYLLPGLREYYYFELKNRWDAQRQFDLLSTPYDVDPEARDERFHAARDMVDNMLRNTAMIKLSHRPRESPKPWLADLWDDSKNHDADNKPGTFAFYLRQNILRYNQTRPLKTCTVGQLKERVWSAGVLEPIEDASGEVIAAIESQLAPRGVPLAVVTVEAIAE</sequence>
<dbReference type="SUPFAM" id="SSF53448">
    <property type="entry name" value="Nucleotide-diphospho-sugar transferases"/>
    <property type="match status" value="1"/>
</dbReference>
<name>A0AA40AZL2_9PEZI</name>
<dbReference type="GO" id="GO:0016757">
    <property type="term" value="F:glycosyltransferase activity"/>
    <property type="evidence" value="ECO:0007669"/>
    <property type="project" value="InterPro"/>
</dbReference>
<accession>A0AA40AZL2</accession>
<evidence type="ECO:0008006" key="3">
    <source>
        <dbReference type="Google" id="ProtNLM"/>
    </source>
</evidence>
<evidence type="ECO:0000313" key="2">
    <source>
        <dbReference type="Proteomes" id="UP001172102"/>
    </source>
</evidence>
<protein>
    <recommendedName>
        <fullName evidence="3">Capsule polysaccharide biosynthesis protein</fullName>
    </recommendedName>
</protein>
<dbReference type="InterPro" id="IPR029044">
    <property type="entry name" value="Nucleotide-diphossugar_trans"/>
</dbReference>
<dbReference type="AlphaFoldDB" id="A0AA40AZL2"/>
<comment type="caution">
    <text evidence="1">The sequence shown here is derived from an EMBL/GenBank/DDBJ whole genome shotgun (WGS) entry which is preliminary data.</text>
</comment>
<evidence type="ECO:0000313" key="1">
    <source>
        <dbReference type="EMBL" id="KAK0724918.1"/>
    </source>
</evidence>
<dbReference type="InterPro" id="IPR008441">
    <property type="entry name" value="AfumC-like_glycosyl_Trfase"/>
</dbReference>
<dbReference type="Pfam" id="PF05704">
    <property type="entry name" value="Caps_synth"/>
    <property type="match status" value="1"/>
</dbReference>
<reference evidence="1" key="1">
    <citation type="submission" date="2023-06" db="EMBL/GenBank/DDBJ databases">
        <title>Genome-scale phylogeny and comparative genomics of the fungal order Sordariales.</title>
        <authorList>
            <consortium name="Lawrence Berkeley National Laboratory"/>
            <person name="Hensen N."/>
            <person name="Bonometti L."/>
            <person name="Westerberg I."/>
            <person name="Brannstrom I.O."/>
            <person name="Guillou S."/>
            <person name="Cros-Aarteil S."/>
            <person name="Calhoun S."/>
            <person name="Haridas S."/>
            <person name="Kuo A."/>
            <person name="Mondo S."/>
            <person name="Pangilinan J."/>
            <person name="Riley R."/>
            <person name="Labutti K."/>
            <person name="Andreopoulos B."/>
            <person name="Lipzen A."/>
            <person name="Chen C."/>
            <person name="Yanf M."/>
            <person name="Daum C."/>
            <person name="Ng V."/>
            <person name="Clum A."/>
            <person name="Steindorff A."/>
            <person name="Ohm R."/>
            <person name="Martin F."/>
            <person name="Silar P."/>
            <person name="Natvig D."/>
            <person name="Lalanne C."/>
            <person name="Gautier V."/>
            <person name="Ament-Velasquez S.L."/>
            <person name="Kruys A."/>
            <person name="Hutchinson M.I."/>
            <person name="Powell A.J."/>
            <person name="Barry K."/>
            <person name="Miller A.N."/>
            <person name="Grigoriev I.V."/>
            <person name="Debuchy R."/>
            <person name="Gladieux P."/>
            <person name="Thoren M.H."/>
            <person name="Johannesson H."/>
        </authorList>
    </citation>
    <scope>NUCLEOTIDE SEQUENCE</scope>
    <source>
        <strain evidence="1">SMH4607-1</strain>
    </source>
</reference>
<dbReference type="Gene3D" id="3.90.550.20">
    <property type="match status" value="1"/>
</dbReference>
<gene>
    <name evidence="1" type="ORF">B0H67DRAFT_641395</name>
</gene>
<keyword evidence="2" id="KW-1185">Reference proteome</keyword>